<evidence type="ECO:0000313" key="3">
    <source>
        <dbReference type="Proteomes" id="UP000832011"/>
    </source>
</evidence>
<reference evidence="2 3" key="1">
    <citation type="journal article" date="2022" name="Res Sq">
        <title>Evolution of multicellular longitudinally dividing oral cavity symbionts (Neisseriaceae).</title>
        <authorList>
            <person name="Nyongesa S."/>
            <person name="Weber P."/>
            <person name="Bernet E."/>
            <person name="Pullido F."/>
            <person name="Nieckarz M."/>
            <person name="Delaby M."/>
            <person name="Nieves C."/>
            <person name="Viehboeck T."/>
            <person name="Krause N."/>
            <person name="Rivera-Millot A."/>
            <person name="Nakamura A."/>
            <person name="Vischer N."/>
            <person name="VanNieuwenhze M."/>
            <person name="Brun Y."/>
            <person name="Cava F."/>
            <person name="Bulgheresi S."/>
            <person name="Veyrier F."/>
        </authorList>
    </citation>
    <scope>NUCLEOTIDE SEQUENCE [LARGE SCALE GENOMIC DNA]</scope>
    <source>
        <strain evidence="2 3">SN4</strain>
    </source>
</reference>
<evidence type="ECO:0000259" key="1">
    <source>
        <dbReference type="Pfam" id="PF09346"/>
    </source>
</evidence>
<sequence length="160" mass="18184">MANRHAALQQLHAELGFELPVRLQSILLAFEQQYAGVLANGQEVSFDALSQLLQPFVRPYAYHQRLQKFFADAAHKYPSGQVYRRDTDALVDTVGFARTIAFGSGDDGVRWFWNAADGAVWDYYLDDGSVGWVAESFDDWMSGFQLHIQDDWNVFLEDNA</sequence>
<evidence type="ECO:0000313" key="2">
    <source>
        <dbReference type="EMBL" id="UOO90210.1"/>
    </source>
</evidence>
<gene>
    <name evidence="2" type="ORF">LVJ82_04270</name>
</gene>
<protein>
    <recommendedName>
        <fullName evidence="1">Knr4/Smi1-like domain-containing protein</fullName>
    </recommendedName>
</protein>
<keyword evidence="3" id="KW-1185">Reference proteome</keyword>
<organism evidence="2 3">
    <name type="scientific">Vitreoscilla massiliensis</name>
    <dbReference type="NCBI Taxonomy" id="1689272"/>
    <lineage>
        <taxon>Bacteria</taxon>
        <taxon>Pseudomonadati</taxon>
        <taxon>Pseudomonadota</taxon>
        <taxon>Betaproteobacteria</taxon>
        <taxon>Neisseriales</taxon>
        <taxon>Neisseriaceae</taxon>
        <taxon>Vitreoscilla</taxon>
    </lineage>
</organism>
<dbReference type="Proteomes" id="UP000832011">
    <property type="component" value="Chromosome"/>
</dbReference>
<name>A0ABY4E5P8_9NEIS</name>
<accession>A0ABY4E5P8</accession>
<feature type="domain" description="Knr4/Smi1-like" evidence="1">
    <location>
        <begin position="6"/>
        <end position="142"/>
    </location>
</feature>
<dbReference type="EMBL" id="CP091511">
    <property type="protein sequence ID" value="UOO90210.1"/>
    <property type="molecule type" value="Genomic_DNA"/>
</dbReference>
<proteinExistence type="predicted"/>
<dbReference type="InterPro" id="IPR018958">
    <property type="entry name" value="Knr4/Smi1-like_dom"/>
</dbReference>
<dbReference type="Pfam" id="PF09346">
    <property type="entry name" value="SMI1_KNR4"/>
    <property type="match status" value="1"/>
</dbReference>
<dbReference type="RefSeq" id="WP_147645374.1">
    <property type="nucleotide sequence ID" value="NZ_CABKVG010000008.1"/>
</dbReference>